<evidence type="ECO:0000313" key="1">
    <source>
        <dbReference type="EMBL" id="SEK14172.1"/>
    </source>
</evidence>
<dbReference type="EMBL" id="FNZM01000027">
    <property type="protein sequence ID" value="SEK14172.1"/>
    <property type="molecule type" value="Genomic_DNA"/>
</dbReference>
<organism evidence="1 2">
    <name type="scientific">Paraburkholderia tropica</name>
    <dbReference type="NCBI Taxonomy" id="92647"/>
    <lineage>
        <taxon>Bacteria</taxon>
        <taxon>Pseudomonadati</taxon>
        <taxon>Pseudomonadota</taxon>
        <taxon>Betaproteobacteria</taxon>
        <taxon>Burkholderiales</taxon>
        <taxon>Burkholderiaceae</taxon>
        <taxon>Paraburkholderia</taxon>
    </lineage>
</organism>
<gene>
    <name evidence="1" type="ORF">SAMN05216550_12722</name>
</gene>
<name>A0AAQ1JY22_9BURK</name>
<dbReference type="AlphaFoldDB" id="A0AAQ1JY22"/>
<reference evidence="1 2" key="1">
    <citation type="submission" date="2016-10" db="EMBL/GenBank/DDBJ databases">
        <authorList>
            <person name="Varghese N."/>
            <person name="Submissions S."/>
        </authorList>
    </citation>
    <scope>NUCLEOTIDE SEQUENCE [LARGE SCALE GENOMIC DNA]</scope>
    <source>
        <strain evidence="1 2">LMG 22274</strain>
    </source>
</reference>
<accession>A0AAQ1JY22</accession>
<dbReference type="Proteomes" id="UP000183529">
    <property type="component" value="Unassembled WGS sequence"/>
</dbReference>
<sequence>MKKDTSIVDAPLVRKGQMQNGLSRLAYRERFITRYADPAFRAEDDALQRLERIAWQAYKRGA</sequence>
<protein>
    <submittedName>
        <fullName evidence="1">Uncharacterized protein</fullName>
    </submittedName>
</protein>
<comment type="caution">
    <text evidence="1">The sequence shown here is derived from an EMBL/GenBank/DDBJ whole genome shotgun (WGS) entry which is preliminary data.</text>
</comment>
<evidence type="ECO:0000313" key="2">
    <source>
        <dbReference type="Proteomes" id="UP000183529"/>
    </source>
</evidence>
<proteinExistence type="predicted"/>